<protein>
    <submittedName>
        <fullName evidence="2">Glyoxalase/bleomycin resistance/dioxygenase family protein</fullName>
    </submittedName>
</protein>
<dbReference type="InterPro" id="IPR029068">
    <property type="entry name" value="Glyas_Bleomycin-R_OHBP_Dase"/>
</dbReference>
<reference evidence="2 3" key="1">
    <citation type="submission" date="2018-08" db="EMBL/GenBank/DDBJ databases">
        <authorList>
            <person name="Khan S.A."/>
        </authorList>
    </citation>
    <scope>NUCLEOTIDE SEQUENCE [LARGE SCALE GENOMIC DNA]</scope>
    <source>
        <strain evidence="2 3">GTF-13</strain>
    </source>
</reference>
<reference evidence="2 3" key="2">
    <citation type="submission" date="2018-12" db="EMBL/GenBank/DDBJ databases">
        <title>Simiduia agarivorans gen. nov., sp. nov., a marine, agarolytic bacterium isolated from shallow coastal water from Keelung, Taiwan.</title>
        <authorList>
            <person name="Shieh W.Y."/>
        </authorList>
    </citation>
    <scope>NUCLEOTIDE SEQUENCE [LARGE SCALE GENOMIC DNA]</scope>
    <source>
        <strain evidence="2 3">GTF-13</strain>
    </source>
</reference>
<evidence type="ECO:0000313" key="2">
    <source>
        <dbReference type="EMBL" id="RRJ83393.1"/>
    </source>
</evidence>
<evidence type="ECO:0000313" key="3">
    <source>
        <dbReference type="Proteomes" id="UP000280792"/>
    </source>
</evidence>
<dbReference type="RefSeq" id="WP_125018050.1">
    <property type="nucleotide sequence ID" value="NZ_QWEZ01000002.1"/>
</dbReference>
<keyword evidence="3" id="KW-1185">Reference proteome</keyword>
<keyword evidence="2" id="KW-0223">Dioxygenase</keyword>
<dbReference type="Gene3D" id="3.10.180.10">
    <property type="entry name" value="2,3-Dihydroxybiphenyl 1,2-Dioxygenase, domain 1"/>
    <property type="match status" value="1"/>
</dbReference>
<gene>
    <name evidence="2" type="ORF">D0544_16390</name>
</gene>
<keyword evidence="2" id="KW-0560">Oxidoreductase</keyword>
<dbReference type="Proteomes" id="UP000280792">
    <property type="component" value="Unassembled WGS sequence"/>
</dbReference>
<dbReference type="AlphaFoldDB" id="A0A3P3VRG0"/>
<feature type="domain" description="VOC" evidence="1">
    <location>
        <begin position="4"/>
        <end position="120"/>
    </location>
</feature>
<sequence>MQVERSGIILNTEHFSECVDFYRQLFELPLMFEILEEDFRLCCLRLGDSYLMIETEGVARPQGKSIAENPTKLRFNVADMESALRRVREYGIEAEINDHPWGRTIDILDPDGNRVGIRDEAGFRRQLLGEP</sequence>
<comment type="caution">
    <text evidence="2">The sequence shown here is derived from an EMBL/GenBank/DDBJ whole genome shotgun (WGS) entry which is preliminary data.</text>
</comment>
<dbReference type="GO" id="GO:0051213">
    <property type="term" value="F:dioxygenase activity"/>
    <property type="evidence" value="ECO:0007669"/>
    <property type="project" value="UniProtKB-KW"/>
</dbReference>
<dbReference type="EMBL" id="QWEZ01000002">
    <property type="protein sequence ID" value="RRJ83393.1"/>
    <property type="molecule type" value="Genomic_DNA"/>
</dbReference>
<dbReference type="Pfam" id="PF00903">
    <property type="entry name" value="Glyoxalase"/>
    <property type="match status" value="1"/>
</dbReference>
<proteinExistence type="predicted"/>
<dbReference type="SUPFAM" id="SSF54593">
    <property type="entry name" value="Glyoxalase/Bleomycin resistance protein/Dihydroxybiphenyl dioxygenase"/>
    <property type="match status" value="1"/>
</dbReference>
<dbReference type="PROSITE" id="PS51819">
    <property type="entry name" value="VOC"/>
    <property type="match status" value="1"/>
</dbReference>
<name>A0A3P3VRG0_9GAMM</name>
<dbReference type="InterPro" id="IPR037523">
    <property type="entry name" value="VOC_core"/>
</dbReference>
<evidence type="ECO:0000259" key="1">
    <source>
        <dbReference type="PROSITE" id="PS51819"/>
    </source>
</evidence>
<accession>A0A3P3VRG0</accession>
<organism evidence="2 3">
    <name type="scientific">Aestuariirhabdus litorea</name>
    <dbReference type="NCBI Taxonomy" id="2528527"/>
    <lineage>
        <taxon>Bacteria</taxon>
        <taxon>Pseudomonadati</taxon>
        <taxon>Pseudomonadota</taxon>
        <taxon>Gammaproteobacteria</taxon>
        <taxon>Oceanospirillales</taxon>
        <taxon>Aestuariirhabdaceae</taxon>
        <taxon>Aestuariirhabdus</taxon>
    </lineage>
</organism>
<dbReference type="InterPro" id="IPR004360">
    <property type="entry name" value="Glyas_Fos-R_dOase_dom"/>
</dbReference>